<organism evidence="8 9">
    <name type="scientific">Jeotgalibacillus soli</name>
    <dbReference type="NCBI Taxonomy" id="889306"/>
    <lineage>
        <taxon>Bacteria</taxon>
        <taxon>Bacillati</taxon>
        <taxon>Bacillota</taxon>
        <taxon>Bacilli</taxon>
        <taxon>Bacillales</taxon>
        <taxon>Caryophanaceae</taxon>
        <taxon>Jeotgalibacillus</taxon>
    </lineage>
</organism>
<evidence type="ECO:0000256" key="4">
    <source>
        <dbReference type="ARBA" id="ARBA00022989"/>
    </source>
</evidence>
<feature type="transmembrane region" description="Helical" evidence="7">
    <location>
        <begin position="70"/>
        <end position="92"/>
    </location>
</feature>
<dbReference type="NCBIfam" id="TIGR00765">
    <property type="entry name" value="yihY_not_rbn"/>
    <property type="match status" value="1"/>
</dbReference>
<feature type="transmembrane region" description="Helical" evidence="7">
    <location>
        <begin position="244"/>
        <end position="269"/>
    </location>
</feature>
<reference evidence="8 9" key="1">
    <citation type="submission" date="2015-01" db="EMBL/GenBank/DDBJ databases">
        <title>Genome sequencing of Jeotgalibacillus soli.</title>
        <authorList>
            <person name="Goh K.M."/>
            <person name="Chan K.-G."/>
            <person name="Yaakop A.S."/>
            <person name="Ee R."/>
            <person name="Gan H.M."/>
            <person name="Chan C.S."/>
        </authorList>
    </citation>
    <scope>NUCLEOTIDE SEQUENCE [LARGE SCALE GENOMIC DNA]</scope>
    <source>
        <strain evidence="8 9">P9</strain>
    </source>
</reference>
<dbReference type="EMBL" id="JXRP01000014">
    <property type="protein sequence ID" value="KIL47224.1"/>
    <property type="molecule type" value="Genomic_DNA"/>
</dbReference>
<evidence type="ECO:0000256" key="2">
    <source>
        <dbReference type="ARBA" id="ARBA00022475"/>
    </source>
</evidence>
<evidence type="ECO:0000256" key="3">
    <source>
        <dbReference type="ARBA" id="ARBA00022692"/>
    </source>
</evidence>
<evidence type="ECO:0000313" key="9">
    <source>
        <dbReference type="Proteomes" id="UP000031938"/>
    </source>
</evidence>
<dbReference type="PATRIC" id="fig|889306.3.peg.1810"/>
<name>A0A0C2RZI8_9BACL</name>
<dbReference type="Pfam" id="PF03631">
    <property type="entry name" value="Virul_fac_BrkB"/>
    <property type="match status" value="1"/>
</dbReference>
<evidence type="ECO:0000256" key="6">
    <source>
        <dbReference type="SAM" id="MobiDB-lite"/>
    </source>
</evidence>
<dbReference type="PIRSF" id="PIRSF035875">
    <property type="entry name" value="RNase_BN"/>
    <property type="match status" value="1"/>
</dbReference>
<keyword evidence="2" id="KW-1003">Cell membrane</keyword>
<dbReference type="PANTHER" id="PTHR30213">
    <property type="entry name" value="INNER MEMBRANE PROTEIN YHJD"/>
    <property type="match status" value="1"/>
</dbReference>
<sequence length="317" mass="34976">MNNQKKMRSDNKKDPSLELNKASLPDHLNKMTIAVHEGAPKKDLNSIGGFFKELLTRFQKSDTPGMAAQLAYFFLLSLFPLLIFLITLVPYLPISQEEMLSLFEEFAPGETMTLIESTISEVVSSQSTGLLSIGILGTLWSASNGMNALTRSFNHAYGVDETRSFIVARGMAIVWTIAMITVVIIALLLPVFGKQIGEYLFSAIGYSEEFISTWNVLRFAITPFVLLLIFIGLYAFAPNIKIRFISVLPGAVFAALGWALTSFAFSLYVGNFGNYTSTYGSIGGIIVLMIWLYLSGMIIMIGGQINAIMAERKRQNA</sequence>
<evidence type="ECO:0000313" key="8">
    <source>
        <dbReference type="EMBL" id="KIL47224.1"/>
    </source>
</evidence>
<feature type="transmembrane region" description="Helical" evidence="7">
    <location>
        <begin position="216"/>
        <end position="237"/>
    </location>
</feature>
<dbReference type="GO" id="GO:0005886">
    <property type="term" value="C:plasma membrane"/>
    <property type="evidence" value="ECO:0007669"/>
    <property type="project" value="UniProtKB-SubCell"/>
</dbReference>
<keyword evidence="9" id="KW-1185">Reference proteome</keyword>
<protein>
    <submittedName>
        <fullName evidence="8">Ribonuclease yfkH</fullName>
    </submittedName>
</protein>
<proteinExistence type="predicted"/>
<keyword evidence="5 7" id="KW-0472">Membrane</keyword>
<dbReference type="AlphaFoldDB" id="A0A0C2RZI8"/>
<dbReference type="RefSeq" id="WP_235420881.1">
    <property type="nucleotide sequence ID" value="NZ_JXRP01000014.1"/>
</dbReference>
<evidence type="ECO:0000256" key="5">
    <source>
        <dbReference type="ARBA" id="ARBA00023136"/>
    </source>
</evidence>
<feature type="compositionally biased region" description="Basic and acidic residues" evidence="6">
    <location>
        <begin position="7"/>
        <end position="16"/>
    </location>
</feature>
<evidence type="ECO:0000256" key="7">
    <source>
        <dbReference type="SAM" id="Phobius"/>
    </source>
</evidence>
<dbReference type="PANTHER" id="PTHR30213:SF0">
    <property type="entry name" value="UPF0761 MEMBRANE PROTEIN YIHY"/>
    <property type="match status" value="1"/>
</dbReference>
<feature type="transmembrane region" description="Helical" evidence="7">
    <location>
        <begin position="170"/>
        <end position="192"/>
    </location>
</feature>
<dbReference type="STRING" id="889306.KP78_17970"/>
<feature type="transmembrane region" description="Helical" evidence="7">
    <location>
        <begin position="281"/>
        <end position="305"/>
    </location>
</feature>
<dbReference type="Proteomes" id="UP000031938">
    <property type="component" value="Unassembled WGS sequence"/>
</dbReference>
<comment type="caution">
    <text evidence="8">The sequence shown here is derived from an EMBL/GenBank/DDBJ whole genome shotgun (WGS) entry which is preliminary data.</text>
</comment>
<feature type="transmembrane region" description="Helical" evidence="7">
    <location>
        <begin position="130"/>
        <end position="149"/>
    </location>
</feature>
<evidence type="ECO:0000256" key="1">
    <source>
        <dbReference type="ARBA" id="ARBA00004651"/>
    </source>
</evidence>
<feature type="region of interest" description="Disordered" evidence="6">
    <location>
        <begin position="1"/>
        <end position="20"/>
    </location>
</feature>
<comment type="subcellular location">
    <subcellularLocation>
        <location evidence="1">Cell membrane</location>
        <topology evidence="1">Multi-pass membrane protein</topology>
    </subcellularLocation>
</comment>
<keyword evidence="3 7" id="KW-0812">Transmembrane</keyword>
<accession>A0A0C2RZI8</accession>
<gene>
    <name evidence="8" type="ORF">KP78_17970</name>
</gene>
<keyword evidence="4 7" id="KW-1133">Transmembrane helix</keyword>
<dbReference type="InterPro" id="IPR017039">
    <property type="entry name" value="Virul_fac_BrkB"/>
</dbReference>